<evidence type="ECO:0000313" key="3">
    <source>
        <dbReference type="Proteomes" id="UP001156102"/>
    </source>
</evidence>
<organism evidence="2 3">
    <name type="scientific">Ectobacillus ponti</name>
    <dbReference type="NCBI Taxonomy" id="2961894"/>
    <lineage>
        <taxon>Bacteria</taxon>
        <taxon>Bacillati</taxon>
        <taxon>Bacillota</taxon>
        <taxon>Bacilli</taxon>
        <taxon>Bacillales</taxon>
        <taxon>Bacillaceae</taxon>
        <taxon>Ectobacillus</taxon>
    </lineage>
</organism>
<feature type="transmembrane region" description="Helical" evidence="1">
    <location>
        <begin position="120"/>
        <end position="143"/>
    </location>
</feature>
<feature type="transmembrane region" description="Helical" evidence="1">
    <location>
        <begin position="155"/>
        <end position="175"/>
    </location>
</feature>
<accession>A0AA41XFU2</accession>
<keyword evidence="1" id="KW-1133">Transmembrane helix</keyword>
<dbReference type="AlphaFoldDB" id="A0AA41XFU2"/>
<gene>
    <name evidence="2" type="ORF">NK662_22750</name>
</gene>
<keyword evidence="1" id="KW-0472">Membrane</keyword>
<feature type="transmembrane region" description="Helical" evidence="1">
    <location>
        <begin position="93"/>
        <end position="114"/>
    </location>
</feature>
<keyword evidence="1" id="KW-0812">Transmembrane</keyword>
<evidence type="ECO:0000256" key="1">
    <source>
        <dbReference type="SAM" id="Phobius"/>
    </source>
</evidence>
<proteinExistence type="predicted"/>
<dbReference type="EMBL" id="JANCLT010000025">
    <property type="protein sequence ID" value="MCP8971341.1"/>
    <property type="molecule type" value="Genomic_DNA"/>
</dbReference>
<sequence length="176" mass="19161">MQRIGLQSVAAVLIKWVGTLAIALGVVFLVLDIVTGQGNALKEANKTLGSAAEYGAIAAGLLWLSRHVWTYARKNKLNAAQYMRQAFLFLKKHHTLVGYAVLSLSVSHGVYFLLKGSKHVLQFYSGIGAIIALLLVSFAGILLQKLGVRKSLAKYRRIHQVIASLFGIGLLIHLIV</sequence>
<protein>
    <submittedName>
        <fullName evidence="2">Uncharacterized protein</fullName>
    </submittedName>
</protein>
<feature type="transmembrane region" description="Helical" evidence="1">
    <location>
        <begin position="12"/>
        <end position="34"/>
    </location>
</feature>
<dbReference type="Proteomes" id="UP001156102">
    <property type="component" value="Unassembled WGS sequence"/>
</dbReference>
<keyword evidence="3" id="KW-1185">Reference proteome</keyword>
<comment type="caution">
    <text evidence="2">The sequence shown here is derived from an EMBL/GenBank/DDBJ whole genome shotgun (WGS) entry which is preliminary data.</text>
</comment>
<name>A0AA41XFU2_9BACI</name>
<evidence type="ECO:0000313" key="2">
    <source>
        <dbReference type="EMBL" id="MCP8971341.1"/>
    </source>
</evidence>
<reference evidence="2" key="1">
    <citation type="submission" date="2022-07" db="EMBL/GenBank/DDBJ databases">
        <authorList>
            <person name="Li W.-J."/>
            <person name="Deng Q.-Q."/>
        </authorList>
    </citation>
    <scope>NUCLEOTIDE SEQUENCE</scope>
    <source>
        <strain evidence="2">SYSU M60031</strain>
    </source>
</reference>
<dbReference type="RefSeq" id="WP_254761278.1">
    <property type="nucleotide sequence ID" value="NZ_JANCLT010000025.1"/>
</dbReference>